<evidence type="ECO:0000313" key="9">
    <source>
        <dbReference type="EMBL" id="OGZ19321.1"/>
    </source>
</evidence>
<dbReference type="GO" id="GO:0003677">
    <property type="term" value="F:DNA binding"/>
    <property type="evidence" value="ECO:0007669"/>
    <property type="project" value="UniProtKB-UniRule"/>
</dbReference>
<dbReference type="Pfam" id="PF01709">
    <property type="entry name" value="Transcrip_reg"/>
    <property type="match status" value="1"/>
</dbReference>
<dbReference type="NCBIfam" id="TIGR01033">
    <property type="entry name" value="YebC/PmpR family DNA-binding transcriptional regulator"/>
    <property type="match status" value="1"/>
</dbReference>
<dbReference type="Pfam" id="PF20772">
    <property type="entry name" value="TACO1_YebC_N"/>
    <property type="match status" value="1"/>
</dbReference>
<dbReference type="GO" id="GO:0006355">
    <property type="term" value="P:regulation of DNA-templated transcription"/>
    <property type="evidence" value="ECO:0007669"/>
    <property type="project" value="UniProtKB-UniRule"/>
</dbReference>
<dbReference type="InterPro" id="IPR026564">
    <property type="entry name" value="Transcrip_reg_TACO1-like_dom3"/>
</dbReference>
<feature type="domain" description="TACO1/YebC-like N-terminal" evidence="8">
    <location>
        <begin position="5"/>
        <end position="76"/>
    </location>
</feature>
<dbReference type="NCBIfam" id="NF001030">
    <property type="entry name" value="PRK00110.1"/>
    <property type="match status" value="1"/>
</dbReference>
<dbReference type="Proteomes" id="UP000177360">
    <property type="component" value="Unassembled WGS sequence"/>
</dbReference>
<sequence>MSGHSHFKSIKHQKDIADAKKGKIFSKMARVITIAAKEKGGDPEANAKLKIAVEQAKSFNMPRENIDRAIQKGTGELAGENLEEVVFEAYGPGGIAIIIEGIVDNKNRALGDVKQILNQQNGKLAGEGSVRWMFDRKGVITIDFKSQVSSLKNKENIELEAIEAGAEDIYWDNDILDIYTKVENLETAKKTLEGKGLKIDSVKPAWIAKETVEINEKEKESCQKLFEALDENDTVQDIYSNLRA</sequence>
<keyword evidence="5 6" id="KW-0804">Transcription</keyword>
<reference evidence="9 10" key="1">
    <citation type="journal article" date="2016" name="Nat. Commun.">
        <title>Thousands of microbial genomes shed light on interconnected biogeochemical processes in an aquifer system.</title>
        <authorList>
            <person name="Anantharaman K."/>
            <person name="Brown C.T."/>
            <person name="Hug L.A."/>
            <person name="Sharon I."/>
            <person name="Castelle C.J."/>
            <person name="Probst A.J."/>
            <person name="Thomas B.C."/>
            <person name="Singh A."/>
            <person name="Wilkins M.J."/>
            <person name="Karaoz U."/>
            <person name="Brodie E.L."/>
            <person name="Williams K.H."/>
            <person name="Hubbard S.S."/>
            <person name="Banfield J.F."/>
        </authorList>
    </citation>
    <scope>NUCLEOTIDE SEQUENCE [LARGE SCALE GENOMIC DNA]</scope>
</reference>
<dbReference type="InterPro" id="IPR049083">
    <property type="entry name" value="TACO1_YebC_N"/>
</dbReference>
<evidence type="ECO:0000259" key="7">
    <source>
        <dbReference type="Pfam" id="PF01709"/>
    </source>
</evidence>
<evidence type="ECO:0000256" key="4">
    <source>
        <dbReference type="ARBA" id="ARBA00023125"/>
    </source>
</evidence>
<dbReference type="Gene3D" id="1.10.10.200">
    <property type="match status" value="1"/>
</dbReference>
<dbReference type="SUPFAM" id="SSF75625">
    <property type="entry name" value="YebC-like"/>
    <property type="match status" value="1"/>
</dbReference>
<accession>A0A1G2E244</accession>
<dbReference type="PANTHER" id="PTHR12532">
    <property type="entry name" value="TRANSLATIONAL ACTIVATOR OF CYTOCHROME C OXIDASE 1"/>
    <property type="match status" value="1"/>
</dbReference>
<dbReference type="Gene3D" id="3.30.70.980">
    <property type="match status" value="2"/>
</dbReference>
<keyword evidence="3 6" id="KW-0805">Transcription regulation</keyword>
<comment type="similarity">
    <text evidence="1 6">Belongs to the TACO1 family.</text>
</comment>
<evidence type="ECO:0000256" key="5">
    <source>
        <dbReference type="ARBA" id="ARBA00023163"/>
    </source>
</evidence>
<evidence type="ECO:0000259" key="8">
    <source>
        <dbReference type="Pfam" id="PF20772"/>
    </source>
</evidence>
<dbReference type="EMBL" id="MHLZ01000037">
    <property type="protein sequence ID" value="OGZ19321.1"/>
    <property type="molecule type" value="Genomic_DNA"/>
</dbReference>
<dbReference type="AlphaFoldDB" id="A0A1G2E244"/>
<organism evidence="9 10">
    <name type="scientific">Candidatus Nealsonbacteria bacterium RIFCSPHIGHO2_01_FULL_38_55</name>
    <dbReference type="NCBI Taxonomy" id="1801664"/>
    <lineage>
        <taxon>Bacteria</taxon>
        <taxon>Candidatus Nealsoniibacteriota</taxon>
    </lineage>
</organism>
<keyword evidence="2 6" id="KW-0963">Cytoplasm</keyword>
<dbReference type="InterPro" id="IPR002876">
    <property type="entry name" value="Transcrip_reg_TACO1-like"/>
</dbReference>
<gene>
    <name evidence="9" type="ORF">A2626_02565</name>
</gene>
<evidence type="ECO:0000256" key="3">
    <source>
        <dbReference type="ARBA" id="ARBA00023015"/>
    </source>
</evidence>
<name>A0A1G2E244_9BACT</name>
<evidence type="ECO:0000256" key="2">
    <source>
        <dbReference type="ARBA" id="ARBA00022490"/>
    </source>
</evidence>
<evidence type="ECO:0000256" key="6">
    <source>
        <dbReference type="HAMAP-Rule" id="MF_00693"/>
    </source>
</evidence>
<evidence type="ECO:0000256" key="1">
    <source>
        <dbReference type="ARBA" id="ARBA00008724"/>
    </source>
</evidence>
<dbReference type="GO" id="GO:0005829">
    <property type="term" value="C:cytosol"/>
    <property type="evidence" value="ECO:0007669"/>
    <property type="project" value="TreeGrafter"/>
</dbReference>
<keyword evidence="4 6" id="KW-0238">DNA-binding</keyword>
<dbReference type="InterPro" id="IPR048300">
    <property type="entry name" value="TACO1_YebC-like_2nd/3rd_dom"/>
</dbReference>
<feature type="domain" description="TACO1/YebC-like second and third" evidence="7">
    <location>
        <begin position="82"/>
        <end position="242"/>
    </location>
</feature>
<comment type="caution">
    <text evidence="9">The sequence shown here is derived from an EMBL/GenBank/DDBJ whole genome shotgun (WGS) entry which is preliminary data.</text>
</comment>
<dbReference type="NCBIfam" id="NF009044">
    <property type="entry name" value="PRK12378.1"/>
    <property type="match status" value="1"/>
</dbReference>
<evidence type="ECO:0000313" key="10">
    <source>
        <dbReference type="Proteomes" id="UP000177360"/>
    </source>
</evidence>
<dbReference type="HAMAP" id="MF_00693">
    <property type="entry name" value="Transcrip_reg_TACO1"/>
    <property type="match status" value="1"/>
</dbReference>
<comment type="subcellular location">
    <subcellularLocation>
        <location evidence="6">Cytoplasm</location>
    </subcellularLocation>
</comment>
<dbReference type="PANTHER" id="PTHR12532:SF6">
    <property type="entry name" value="TRANSCRIPTIONAL REGULATORY PROTEIN YEBC-RELATED"/>
    <property type="match status" value="1"/>
</dbReference>
<dbReference type="InterPro" id="IPR029072">
    <property type="entry name" value="YebC-like"/>
</dbReference>
<protein>
    <recommendedName>
        <fullName evidence="6">Probable transcriptional regulatory protein A2626_02565</fullName>
    </recommendedName>
</protein>
<dbReference type="InterPro" id="IPR017856">
    <property type="entry name" value="Integrase-like_N"/>
</dbReference>
<dbReference type="FunFam" id="1.10.10.200:FF:000002">
    <property type="entry name" value="Probable transcriptional regulatory protein CLM62_37755"/>
    <property type="match status" value="1"/>
</dbReference>
<proteinExistence type="inferred from homology"/>